<keyword evidence="1 4" id="KW-0349">Heme</keyword>
<dbReference type="InterPro" id="IPR036909">
    <property type="entry name" value="Cyt_c-like_dom_sf"/>
</dbReference>
<evidence type="ECO:0000256" key="4">
    <source>
        <dbReference type="PROSITE-ProRule" id="PRU00433"/>
    </source>
</evidence>
<dbReference type="OrthoDB" id="9805202at2"/>
<evidence type="ECO:0000256" key="2">
    <source>
        <dbReference type="ARBA" id="ARBA00022723"/>
    </source>
</evidence>
<comment type="caution">
    <text evidence="7">The sequence shown here is derived from an EMBL/GenBank/DDBJ whole genome shotgun (WGS) entry which is preliminary data.</text>
</comment>
<keyword evidence="8" id="KW-1185">Reference proteome</keyword>
<feature type="chain" id="PRO_5012470514" description="Cytochrome c domain-containing protein" evidence="5">
    <location>
        <begin position="25"/>
        <end position="450"/>
    </location>
</feature>
<name>A0A271K9R0_9HYPH</name>
<protein>
    <recommendedName>
        <fullName evidence="6">Cytochrome c domain-containing protein</fullName>
    </recommendedName>
</protein>
<dbReference type="PROSITE" id="PS51007">
    <property type="entry name" value="CYTC"/>
    <property type="match status" value="1"/>
</dbReference>
<dbReference type="SUPFAM" id="SSF46626">
    <property type="entry name" value="Cytochrome c"/>
    <property type="match status" value="1"/>
</dbReference>
<evidence type="ECO:0000313" key="8">
    <source>
        <dbReference type="Proteomes" id="UP000215931"/>
    </source>
</evidence>
<evidence type="ECO:0000256" key="3">
    <source>
        <dbReference type="ARBA" id="ARBA00023004"/>
    </source>
</evidence>
<evidence type="ECO:0000256" key="1">
    <source>
        <dbReference type="ARBA" id="ARBA00022617"/>
    </source>
</evidence>
<dbReference type="GO" id="GO:0046872">
    <property type="term" value="F:metal ion binding"/>
    <property type="evidence" value="ECO:0007669"/>
    <property type="project" value="UniProtKB-KW"/>
</dbReference>
<sequence>MLMRVKVIACFSVLVLSSTLIPTAAQMSAKGSTSGKDFDDAAAEQAKQYLEEGRETFRFDTFGSEDFWGGKLKLHDAIAGDKLGGAGPGLSPQKALELGLKVDVNAIPKDVAEALNKGEVDLADPASTLLLLKANAVVGVTGFFGEDGKTLTSVGIQCAVCHSTVDDSYAPGIGHRLDGWPNRDLNIGAIVALAPDLTAFVEMLQIPEAEVKKAVEAWGPGKFDAELNLDGKAFRPDGKTAATLNPPAFGLAGVNNHTWTGSWGTVSYWNAYVGNLEMHGKGVFYDPRLDDAEKYPVAARTKQGHKQDSEDRITAKLPALHFYQLSLPTPKPPEGSFDSAAAENGMALFNEKARCATCHVPPIFTEPGWNLHTAEEIGIDDFQAMRSPDERYRTAPLRALWDVEKIHKGGFYHDGRFATLGDVLEHYNSHLGLNLTDREKSDLIEYLKSI</sequence>
<keyword evidence="3 4" id="KW-0408">Iron</keyword>
<dbReference type="GO" id="GO:0020037">
    <property type="term" value="F:heme binding"/>
    <property type="evidence" value="ECO:0007669"/>
    <property type="project" value="InterPro"/>
</dbReference>
<dbReference type="PANTHER" id="PTHR30600">
    <property type="entry name" value="CYTOCHROME C PEROXIDASE-RELATED"/>
    <property type="match status" value="1"/>
</dbReference>
<accession>A0A271K9R0</accession>
<dbReference type="GO" id="GO:0004130">
    <property type="term" value="F:cytochrome-c peroxidase activity"/>
    <property type="evidence" value="ECO:0007669"/>
    <property type="project" value="TreeGrafter"/>
</dbReference>
<keyword evidence="5" id="KW-0732">Signal</keyword>
<evidence type="ECO:0000256" key="5">
    <source>
        <dbReference type="SAM" id="SignalP"/>
    </source>
</evidence>
<dbReference type="InterPro" id="IPR009056">
    <property type="entry name" value="Cyt_c-like_dom"/>
</dbReference>
<dbReference type="AlphaFoldDB" id="A0A271K9R0"/>
<dbReference type="EMBL" id="NPKH01000034">
    <property type="protein sequence ID" value="PAP92508.1"/>
    <property type="molecule type" value="Genomic_DNA"/>
</dbReference>
<keyword evidence="2 4" id="KW-0479">Metal-binding</keyword>
<feature type="signal peptide" evidence="5">
    <location>
        <begin position="1"/>
        <end position="24"/>
    </location>
</feature>
<dbReference type="Gene3D" id="1.10.760.10">
    <property type="entry name" value="Cytochrome c-like domain"/>
    <property type="match status" value="1"/>
</dbReference>
<evidence type="ECO:0000313" key="7">
    <source>
        <dbReference type="EMBL" id="PAP92508.1"/>
    </source>
</evidence>
<proteinExistence type="predicted"/>
<dbReference type="PANTHER" id="PTHR30600:SF9">
    <property type="entry name" value="BLR7738 PROTEIN"/>
    <property type="match status" value="1"/>
</dbReference>
<reference evidence="7 8" key="1">
    <citation type="submission" date="2017-08" db="EMBL/GenBank/DDBJ databases">
        <title>Mesorhizobium wenxinae sp. nov., a novel rhizobial species isolated from root nodules of chickpea (Cicer arietinum L.).</title>
        <authorList>
            <person name="Zhang J."/>
        </authorList>
    </citation>
    <scope>NUCLEOTIDE SEQUENCE [LARGE SCALE GENOMIC DNA]</scope>
    <source>
        <strain evidence="8">WYCCWR 10019</strain>
    </source>
</reference>
<dbReference type="InterPro" id="IPR051395">
    <property type="entry name" value="Cytochrome_c_Peroxidase/MauG"/>
</dbReference>
<dbReference type="GO" id="GO:0009055">
    <property type="term" value="F:electron transfer activity"/>
    <property type="evidence" value="ECO:0007669"/>
    <property type="project" value="InterPro"/>
</dbReference>
<dbReference type="Proteomes" id="UP000215931">
    <property type="component" value="Unassembled WGS sequence"/>
</dbReference>
<evidence type="ECO:0000259" key="6">
    <source>
        <dbReference type="PROSITE" id="PS51007"/>
    </source>
</evidence>
<organism evidence="7 8">
    <name type="scientific">Mesorhizobium wenxiniae</name>
    <dbReference type="NCBI Taxonomy" id="2014805"/>
    <lineage>
        <taxon>Bacteria</taxon>
        <taxon>Pseudomonadati</taxon>
        <taxon>Pseudomonadota</taxon>
        <taxon>Alphaproteobacteria</taxon>
        <taxon>Hyphomicrobiales</taxon>
        <taxon>Phyllobacteriaceae</taxon>
        <taxon>Mesorhizobium</taxon>
    </lineage>
</organism>
<feature type="domain" description="Cytochrome c" evidence="6">
    <location>
        <begin position="340"/>
        <end position="450"/>
    </location>
</feature>
<gene>
    <name evidence="7" type="ORF">CIT31_26785</name>
</gene>